<sequence length="309" mass="36430">MVYPKKIFELEVSARLPYDKKEEIDYFDVHEKDFFGREKDYHKKAEQERIKEIERGKRKRDRVVDGRIEENGEEEKEEEPNNDCEKDSRQNSCNFGVSDEPDSLTLNVNVLSPPLSPDVKSEEDDEKQREFKAQSIIFIMFTLFKLGLYGFCIHLTPNLLSIILFIGILHVLVLCIGFFEFYIIWFEEFPYSILEYTRLVHTMSQAKFLMVFLDGIFLQHVISHFISSRGKCILVGASWALFELFCLSAALNSWLDKKHEIDFRILTKAWRTNQGIWNVDALTKAMIAKKKADRKKRLYVPTKQELRNY</sequence>
<evidence type="ECO:0000256" key="1">
    <source>
        <dbReference type="SAM" id="MobiDB-lite"/>
    </source>
</evidence>
<gene>
    <name evidence="3" type="ORF">L5515_004632</name>
</gene>
<protein>
    <submittedName>
        <fullName evidence="3">Uncharacterized protein</fullName>
    </submittedName>
</protein>
<evidence type="ECO:0000313" key="3">
    <source>
        <dbReference type="EMBL" id="UMM24366.1"/>
    </source>
</evidence>
<keyword evidence="2" id="KW-0472">Membrane</keyword>
<reference evidence="3 4" key="1">
    <citation type="submission" date="2022-04" db="EMBL/GenBank/DDBJ databases">
        <title>Chromosome-level reference genomes for two strains of Caenorhabditis briggsae: an improved platform for comparative genomics.</title>
        <authorList>
            <person name="Stevens L."/>
            <person name="Andersen E."/>
        </authorList>
    </citation>
    <scope>NUCLEOTIDE SEQUENCE [LARGE SCALE GENOMIC DNA]</scope>
    <source>
        <strain evidence="3">VX34</strain>
        <tissue evidence="3">Whole-organism</tissue>
    </source>
</reference>
<evidence type="ECO:0000256" key="2">
    <source>
        <dbReference type="SAM" id="Phobius"/>
    </source>
</evidence>
<dbReference type="Proteomes" id="UP000829354">
    <property type="component" value="Chromosome III"/>
</dbReference>
<feature type="transmembrane region" description="Helical" evidence="2">
    <location>
        <begin position="136"/>
        <end position="156"/>
    </location>
</feature>
<dbReference type="AlphaFoldDB" id="A0AAE9JDT2"/>
<feature type="compositionally biased region" description="Acidic residues" evidence="1">
    <location>
        <begin position="71"/>
        <end position="82"/>
    </location>
</feature>
<keyword evidence="2" id="KW-1133">Transmembrane helix</keyword>
<feature type="transmembrane region" description="Helical" evidence="2">
    <location>
        <begin position="233"/>
        <end position="255"/>
    </location>
</feature>
<accession>A0AAE9JDT2</accession>
<dbReference type="EMBL" id="CP092622">
    <property type="protein sequence ID" value="UMM24366.1"/>
    <property type="molecule type" value="Genomic_DNA"/>
</dbReference>
<evidence type="ECO:0000313" key="4">
    <source>
        <dbReference type="Proteomes" id="UP000829354"/>
    </source>
</evidence>
<feature type="region of interest" description="Disordered" evidence="1">
    <location>
        <begin position="56"/>
        <end position="92"/>
    </location>
</feature>
<keyword evidence="4" id="KW-1185">Reference proteome</keyword>
<proteinExistence type="predicted"/>
<organism evidence="3 4">
    <name type="scientific">Caenorhabditis briggsae</name>
    <dbReference type="NCBI Taxonomy" id="6238"/>
    <lineage>
        <taxon>Eukaryota</taxon>
        <taxon>Metazoa</taxon>
        <taxon>Ecdysozoa</taxon>
        <taxon>Nematoda</taxon>
        <taxon>Chromadorea</taxon>
        <taxon>Rhabditida</taxon>
        <taxon>Rhabditina</taxon>
        <taxon>Rhabditomorpha</taxon>
        <taxon>Rhabditoidea</taxon>
        <taxon>Rhabditidae</taxon>
        <taxon>Peloderinae</taxon>
        <taxon>Caenorhabditis</taxon>
    </lineage>
</organism>
<feature type="transmembrane region" description="Helical" evidence="2">
    <location>
        <begin position="162"/>
        <end position="185"/>
    </location>
</feature>
<feature type="transmembrane region" description="Helical" evidence="2">
    <location>
        <begin position="206"/>
        <end position="227"/>
    </location>
</feature>
<keyword evidence="2" id="KW-0812">Transmembrane</keyword>
<name>A0AAE9JDT2_CAEBR</name>